<evidence type="ECO:0000313" key="2">
    <source>
        <dbReference type="EMBL" id="PLK29697.1"/>
    </source>
</evidence>
<dbReference type="AlphaFoldDB" id="A0A2J4JPB2"/>
<dbReference type="EMBL" id="NMTS02000032">
    <property type="protein sequence ID" value="PLK29697.1"/>
    <property type="molecule type" value="Genomic_DNA"/>
</dbReference>
<reference evidence="2 3" key="1">
    <citation type="journal article" date="2017" name="Front. Microbiol.">
        <title>New Insights into the Diversity of the Genus Faecalibacterium.</title>
        <authorList>
            <person name="Benevides L."/>
            <person name="Burman S."/>
            <person name="Martin R."/>
            <person name="Robert V."/>
            <person name="Thomas M."/>
            <person name="Miquel S."/>
            <person name="Chain F."/>
            <person name="Sokol H."/>
            <person name="Bermudez-Humaran L.G."/>
            <person name="Morrison M."/>
            <person name="Langella P."/>
            <person name="Azevedo V.A."/>
            <person name="Chatel J.M."/>
            <person name="Soares S."/>
        </authorList>
    </citation>
    <scope>NUCLEOTIDE SEQUENCE [LARGE SCALE GENOMIC DNA]</scope>
    <source>
        <strain evidence="2 3">CNCM I 4542</strain>
    </source>
</reference>
<dbReference type="Pfam" id="PF14317">
    <property type="entry name" value="YcxB"/>
    <property type="match status" value="1"/>
</dbReference>
<name>A0A2J4JPB2_9FIRM</name>
<dbReference type="Proteomes" id="UP000221015">
    <property type="component" value="Unassembled WGS sequence"/>
</dbReference>
<comment type="caution">
    <text evidence="2">The sequence shown here is derived from an EMBL/GenBank/DDBJ whole genome shotgun (WGS) entry which is preliminary data.</text>
</comment>
<proteinExistence type="predicted"/>
<protein>
    <recommendedName>
        <fullName evidence="1">YcxB-like C-terminal domain-containing protein</fullName>
    </recommendedName>
</protein>
<dbReference type="InterPro" id="IPR025588">
    <property type="entry name" value="YcxB-like_C"/>
</dbReference>
<evidence type="ECO:0000313" key="3">
    <source>
        <dbReference type="Proteomes" id="UP000221015"/>
    </source>
</evidence>
<evidence type="ECO:0000259" key="1">
    <source>
        <dbReference type="Pfam" id="PF14317"/>
    </source>
</evidence>
<sequence>MKHEKQQSVLFTAELQHSEETFYRLARVQAQLYGALGKVFVIFCGFALIAAALFALQESTGRLVLLFFGCWTISCSALPARRTAERLVRAANGNFPHTVYKFCADTLYVTAYDKTTEVQLSAVNGFYSDAAYWYLFLNSSSAYMVPKSSLQPARPEAFEAFLEERTGCTRENVPSFVTLRALRRSAGVLFHKG</sequence>
<gene>
    <name evidence="2" type="ORF">CGS50_006925</name>
</gene>
<dbReference type="RefSeq" id="WP_097774433.1">
    <property type="nucleotide sequence ID" value="NZ_NMTS02000032.1"/>
</dbReference>
<accession>A0A2J4JPB2</accession>
<organism evidence="2 3">
    <name type="scientific">Faecalibacterium prausnitzii</name>
    <dbReference type="NCBI Taxonomy" id="853"/>
    <lineage>
        <taxon>Bacteria</taxon>
        <taxon>Bacillati</taxon>
        <taxon>Bacillota</taxon>
        <taxon>Clostridia</taxon>
        <taxon>Eubacteriales</taxon>
        <taxon>Oscillospiraceae</taxon>
        <taxon>Faecalibacterium</taxon>
    </lineage>
</organism>
<feature type="domain" description="YcxB-like C-terminal" evidence="1">
    <location>
        <begin position="108"/>
        <end position="162"/>
    </location>
</feature>